<proteinExistence type="predicted"/>
<dbReference type="GO" id="GO:0043041">
    <property type="term" value="P:amino acid activation for nonribosomal peptide biosynthetic process"/>
    <property type="evidence" value="ECO:0007669"/>
    <property type="project" value="TreeGrafter"/>
</dbReference>
<feature type="domain" description="Carrier" evidence="5">
    <location>
        <begin position="18"/>
        <end position="93"/>
    </location>
</feature>
<dbReference type="PROSITE" id="PS00012">
    <property type="entry name" value="PHOSPHOPANTETHEINE"/>
    <property type="match status" value="3"/>
</dbReference>
<dbReference type="SMART" id="SM01294">
    <property type="entry name" value="PKS_PP_betabranch"/>
    <property type="match status" value="1"/>
</dbReference>
<dbReference type="SUPFAM" id="SSF52777">
    <property type="entry name" value="CoA-dependent acyltransferases"/>
    <property type="match status" value="10"/>
</dbReference>
<dbReference type="PROSITE" id="PS00455">
    <property type="entry name" value="AMP_BINDING"/>
    <property type="match status" value="4"/>
</dbReference>
<comment type="caution">
    <text evidence="6">The sequence shown here is derived from an EMBL/GenBank/DDBJ whole genome shotgun (WGS) entry which is preliminary data.</text>
</comment>
<dbReference type="GO" id="GO:0005737">
    <property type="term" value="C:cytoplasm"/>
    <property type="evidence" value="ECO:0007669"/>
    <property type="project" value="TreeGrafter"/>
</dbReference>
<dbReference type="InterPro" id="IPR009081">
    <property type="entry name" value="PP-bd_ACP"/>
</dbReference>
<dbReference type="CDD" id="cd19545">
    <property type="entry name" value="FUM14_C_NRPS-like"/>
    <property type="match status" value="3"/>
</dbReference>
<accession>A0A370TLE6</accession>
<dbReference type="InterPro" id="IPR010071">
    <property type="entry name" value="AA_adenyl_dom"/>
</dbReference>
<dbReference type="InterPro" id="IPR045851">
    <property type="entry name" value="AMP-bd_C_sf"/>
</dbReference>
<dbReference type="NCBIfam" id="NF003417">
    <property type="entry name" value="PRK04813.1"/>
    <property type="match status" value="4"/>
</dbReference>
<feature type="region of interest" description="Disordered" evidence="4">
    <location>
        <begin position="93"/>
        <end position="116"/>
    </location>
</feature>
<dbReference type="EMBL" id="NPIC01000004">
    <property type="protein sequence ID" value="RDL36341.1"/>
    <property type="molecule type" value="Genomic_DNA"/>
</dbReference>
<dbReference type="Gene3D" id="3.40.50.12780">
    <property type="entry name" value="N-terminal domain of ligase-like"/>
    <property type="match status" value="4"/>
</dbReference>
<dbReference type="InterPro" id="IPR006162">
    <property type="entry name" value="Ppantetheine_attach_site"/>
</dbReference>
<dbReference type="OrthoDB" id="416786at2759"/>
<dbReference type="RefSeq" id="XP_031868997.1">
    <property type="nucleotide sequence ID" value="XM_032014316.1"/>
</dbReference>
<name>A0A370TLE6_9HELO</name>
<reference evidence="6 7" key="1">
    <citation type="journal article" date="2018" name="IMA Fungus">
        <title>IMA Genome-F 9: Draft genome sequence of Annulohypoxylon stygium, Aspergillus mulundensis, Berkeleyomyces basicola (syn. Thielaviopsis basicola), Ceratocystis smalleyi, two Cercospora beticola strains, Coleophoma cylindrospora, Fusarium fracticaudum, Phialophora cf. hyalina, and Morchella septimelata.</title>
        <authorList>
            <person name="Wingfield B.D."/>
            <person name="Bills G.F."/>
            <person name="Dong Y."/>
            <person name="Huang W."/>
            <person name="Nel W.J."/>
            <person name="Swalarsk-Parry B.S."/>
            <person name="Vaghefi N."/>
            <person name="Wilken P.M."/>
            <person name="An Z."/>
            <person name="de Beer Z.W."/>
            <person name="De Vos L."/>
            <person name="Chen L."/>
            <person name="Duong T.A."/>
            <person name="Gao Y."/>
            <person name="Hammerbacher A."/>
            <person name="Kikkert J.R."/>
            <person name="Li Y."/>
            <person name="Li H."/>
            <person name="Li K."/>
            <person name="Li Q."/>
            <person name="Liu X."/>
            <person name="Ma X."/>
            <person name="Naidoo K."/>
            <person name="Pethybridge S.J."/>
            <person name="Sun J."/>
            <person name="Steenkamp E.T."/>
            <person name="van der Nest M.A."/>
            <person name="van Wyk S."/>
            <person name="Wingfield M.J."/>
            <person name="Xiong C."/>
            <person name="Yue Q."/>
            <person name="Zhang X."/>
        </authorList>
    </citation>
    <scope>NUCLEOTIDE SEQUENCE [LARGE SCALE GENOMIC DNA]</scope>
    <source>
        <strain evidence="6 7">BP 5553</strain>
    </source>
</reference>
<protein>
    <recommendedName>
        <fullName evidence="5">Carrier domain-containing protein</fullName>
    </recommendedName>
</protein>
<gene>
    <name evidence="6" type="ORF">BP5553_05693</name>
</gene>
<evidence type="ECO:0000256" key="3">
    <source>
        <dbReference type="ARBA" id="ARBA00022598"/>
    </source>
</evidence>
<dbReference type="InterPro" id="IPR036736">
    <property type="entry name" value="ACP-like_sf"/>
</dbReference>
<dbReference type="FunFam" id="3.40.50.12780:FF:000014">
    <property type="entry name" value="Nonribosomal peptide synthetase 1"/>
    <property type="match status" value="3"/>
</dbReference>
<organism evidence="6 7">
    <name type="scientific">Venustampulla echinocandica</name>
    <dbReference type="NCBI Taxonomy" id="2656787"/>
    <lineage>
        <taxon>Eukaryota</taxon>
        <taxon>Fungi</taxon>
        <taxon>Dikarya</taxon>
        <taxon>Ascomycota</taxon>
        <taxon>Pezizomycotina</taxon>
        <taxon>Leotiomycetes</taxon>
        <taxon>Helotiales</taxon>
        <taxon>Pleuroascaceae</taxon>
        <taxon>Venustampulla</taxon>
    </lineage>
</organism>
<dbReference type="PANTHER" id="PTHR45527:SF16">
    <property type="entry name" value="NONRIBOSOMAL PEPTIDE SYNTHASE ATNA-RELATED"/>
    <property type="match status" value="1"/>
</dbReference>
<dbReference type="InterPro" id="IPR000873">
    <property type="entry name" value="AMP-dep_synth/lig_dom"/>
</dbReference>
<dbReference type="InterPro" id="IPR020806">
    <property type="entry name" value="PKS_PP-bd"/>
</dbReference>
<dbReference type="GeneID" id="43598542"/>
<dbReference type="InterPro" id="IPR023213">
    <property type="entry name" value="CAT-like_dom_sf"/>
</dbReference>
<dbReference type="STRING" id="2656787.A0A370TLE6"/>
<feature type="domain" description="Carrier" evidence="5">
    <location>
        <begin position="4435"/>
        <end position="4511"/>
    </location>
</feature>
<dbReference type="Proteomes" id="UP000254866">
    <property type="component" value="Unassembled WGS sequence"/>
</dbReference>
<dbReference type="SUPFAM" id="SSF47336">
    <property type="entry name" value="ACP-like"/>
    <property type="match status" value="4"/>
</dbReference>
<dbReference type="InterPro" id="IPR020845">
    <property type="entry name" value="AMP-binding_CS"/>
</dbReference>
<dbReference type="GO" id="GO:0044550">
    <property type="term" value="P:secondary metabolite biosynthetic process"/>
    <property type="evidence" value="ECO:0007669"/>
    <property type="project" value="TreeGrafter"/>
</dbReference>
<feature type="domain" description="Carrier" evidence="5">
    <location>
        <begin position="2220"/>
        <end position="2296"/>
    </location>
</feature>
<dbReference type="Pfam" id="PF00668">
    <property type="entry name" value="Condensation"/>
    <property type="match status" value="5"/>
</dbReference>
<dbReference type="Gene3D" id="3.30.300.30">
    <property type="match status" value="4"/>
</dbReference>
<feature type="domain" description="Carrier" evidence="5">
    <location>
        <begin position="1091"/>
        <end position="1167"/>
    </location>
</feature>
<dbReference type="GO" id="GO:0016874">
    <property type="term" value="F:ligase activity"/>
    <property type="evidence" value="ECO:0007669"/>
    <property type="project" value="UniProtKB-KW"/>
</dbReference>
<dbReference type="CDD" id="cd05918">
    <property type="entry name" value="A_NRPS_SidN3_like"/>
    <property type="match status" value="4"/>
</dbReference>
<evidence type="ECO:0000256" key="1">
    <source>
        <dbReference type="ARBA" id="ARBA00022450"/>
    </source>
</evidence>
<keyword evidence="3" id="KW-0436">Ligase</keyword>
<dbReference type="PROSITE" id="PS50075">
    <property type="entry name" value="CARRIER"/>
    <property type="match status" value="5"/>
</dbReference>
<evidence type="ECO:0000256" key="4">
    <source>
        <dbReference type="SAM" id="MobiDB-lite"/>
    </source>
</evidence>
<dbReference type="FunFam" id="3.30.300.30:FF:000015">
    <property type="entry name" value="Nonribosomal peptide synthase SidD"/>
    <property type="match status" value="4"/>
</dbReference>
<dbReference type="SMART" id="SM00823">
    <property type="entry name" value="PKS_PP"/>
    <property type="match status" value="4"/>
</dbReference>
<dbReference type="Gene3D" id="3.30.559.10">
    <property type="entry name" value="Chloramphenicol acetyltransferase-like domain"/>
    <property type="match status" value="5"/>
</dbReference>
<dbReference type="GO" id="GO:0031177">
    <property type="term" value="F:phosphopantetheine binding"/>
    <property type="evidence" value="ECO:0007669"/>
    <property type="project" value="InterPro"/>
</dbReference>
<dbReference type="InterPro" id="IPR042099">
    <property type="entry name" value="ANL_N_sf"/>
</dbReference>
<dbReference type="PANTHER" id="PTHR45527">
    <property type="entry name" value="NONRIBOSOMAL PEPTIDE SYNTHETASE"/>
    <property type="match status" value="1"/>
</dbReference>
<keyword evidence="7" id="KW-1185">Reference proteome</keyword>
<dbReference type="Gene3D" id="3.30.559.30">
    <property type="entry name" value="Nonribosomal peptide synthetase, condensation domain"/>
    <property type="match status" value="5"/>
</dbReference>
<evidence type="ECO:0000313" key="7">
    <source>
        <dbReference type="Proteomes" id="UP000254866"/>
    </source>
</evidence>
<evidence type="ECO:0000259" key="5">
    <source>
        <dbReference type="PROSITE" id="PS50075"/>
    </source>
</evidence>
<dbReference type="SUPFAM" id="SSF56801">
    <property type="entry name" value="Acetyl-CoA synthetase-like"/>
    <property type="match status" value="4"/>
</dbReference>
<evidence type="ECO:0000256" key="2">
    <source>
        <dbReference type="ARBA" id="ARBA00022553"/>
    </source>
</evidence>
<feature type="domain" description="Carrier" evidence="5">
    <location>
        <begin position="3332"/>
        <end position="3407"/>
    </location>
</feature>
<dbReference type="Gene3D" id="1.10.1200.10">
    <property type="entry name" value="ACP-like"/>
    <property type="match status" value="4"/>
</dbReference>
<keyword evidence="2" id="KW-0597">Phosphoprotein</keyword>
<dbReference type="Pfam" id="PF00550">
    <property type="entry name" value="PP-binding"/>
    <property type="match status" value="4"/>
</dbReference>
<dbReference type="NCBIfam" id="TIGR01733">
    <property type="entry name" value="AA-adenyl-dom"/>
    <property type="match status" value="4"/>
</dbReference>
<dbReference type="FunFam" id="1.10.1200.10:FF:000005">
    <property type="entry name" value="Nonribosomal peptide synthetase 1"/>
    <property type="match status" value="3"/>
</dbReference>
<dbReference type="Pfam" id="PF00501">
    <property type="entry name" value="AMP-binding"/>
    <property type="match status" value="4"/>
</dbReference>
<sequence>MEPSLNHVASEQQQDDLSPLKLKLESFAATALDISPHKLRNKIHKTWLALGGDSLTAINFMGYCHDAGIDVDIPGVLQAESLDDLIDRIAQSHQSRQPASDGIENSYGSPKGPPLDGLHDVLRGPLDEIQGIGPCSPMQENFIALQSIDPRAYQLQLATTISSTNPAVAVTTDAVGKSWTAVVKRHAALRTMFVESVDRPGRLDQVVWRNTKPQISVLPLSEAENKASFEAYGSEFPHRLVLAQAPDNKLFVRLIISHAIVDAVSMEILFRDLFRALTGTLPADEYMRCEDFVRAQQPDTSHEALSYWSRYMVATEGSFLSSPSSKTSPTGFYTIDQEMPIAPDLAQKLSDRSNATLVNACQVAYALMLRCYNGASNVCFSYTTSGRQKRIKGLQDAVGNFVNTIPCRVDVGENTTIAKALERAQSDFLDSLPYQGASLTGQLGDSLLSFQRGVPEIELAKAGFAVDIVSWEAPSDYNYTLAISIDRHRLGLRFNVWESLISREDALNMMQLFRDSLNFVLQNAGKPCSDFVGLTLQDQAKIVATNGSPYAVMRNCVHDQVWATTQRQPDRPAVYAWDGELTYTELGDSASRLAASLIRLGVGLEGKVGVCMDKSLWVPVVMLAILQAGGVVVPLGNQHPPNHIQTIARNADISILLADRVHANRLEGIVPHIVVVDATYLDQLPPPTIPIWPSVSPDNAAWIVHTSGSTGVPKGVVLEHKTLCAPMHVQAARYKMGPWTRALQFSAHTFDIVVKDIFTTLSFGGCVCIPSESQRLDDLGMAIKTMQVNFTTLTPTIASLLDLRDLPTLDTIVLTGEALRPAVIQPWLEEGGVKCFNGYGPSECSHVSTINGPITRVEDASNIGFPAANCLWIADPLDFNRLCPIGAVGELFIEGAIAREYLHDPDKTAAAFVLDPGFVKRLGISPGRRMYRTGDLVRQNKDGSLTYLGRTDTQIKIRGQRVEVGEIESRISQSLPGNPLTCVDLVEARNNALGSSMLIAAIDMNEAASHGDPVPGILYETSESLRDLLQSLHSKLVAELPLYMVPSHFVPFVSLPTNASAKLDRQAMRAMLETLTESELAMFKKKDAPGTISTETEKSLQAIWAEVLERPAADIGSNDDFMHLGGDSVVAMRMAAIARRRDISLSVADIVQHPRLADLARIVDGYDLAVERAAKEDPVPFELWNGFLSASTGEQETRLASVADQCTVPPSRVEDVYPTSPLQEGLMAMTTQSPETYVAQHVYRIDSKVDLKRFQNAWANVASSLPILRTRIVYAPDSGSVQVVTRDAPRWTSASDLSTFIKRDRAASFAYGTPLHRFAIVDDCKKATKGQSERYFVWTAHHSAYDGQTVFKTLKMLSQVFHGGTCDAVTPTTRFIRYLEQTTQNEGRERSETYWKKELENAQLTQFPEVPSTSYQPFADGVLRHRFEQLGRPEEVSGHGGRVSLAILLRAAWALVVASRTASDEAMLAVVLSGRDMPLFGIEDVAAPTITTVPCRIKIDRKKAVVDFLSSINSQSKDMAPYAQFGLANIRRAVPGLCHDFDPGHLFLVHPGTEDIVTAEEIGLQRVTGDRGNFEGYALVVECTLDAGGTGIDIEMRFDKKVLSSSRATALMSQLEHVTRELHPYNLPGAALNATQRNAAVGNLDLVSPEDKEKLLSWNKPYPDAVQASLVELVEKQMIKNPDALAICARDGELTYSQLDATAGRLAQHLVRLGVGPEILVGLCMDKSKFAVVSMLAILRAGGAVVPLGVQYSNSRIKTILADAEISVALIDFAQAKRFNALVPYPIIVNARLLDSLPVQRKPGLSRASPSTPAWVIYTSGSTGVPKGVVLEHQALCTGILAQGTRYVVTSSTRTFQFSAFTFDISIQDIFTTLAFGGCVCVPSERDRTDYLASAMTELEVTFATFTPTVISLLNPDSAPTSLNTIVLAGEAVKPAVAKPWLGRVNVFNGYGPAECSIFSAINGPMLRSKDAPIIGSPVSNRLWVTSPLDHNSLVPVGAVGELLIEGPLLAREYLHDPEKTTNSFVLDPHFVSSLLLPPGRRMYRTGDLVRQNSDDGLLEYLGRLDTQIKIRGQRVEVGEIESHIVRLQPEIQCACVDLVQLQNVSDPMLLATVEVPSEFGLDDGDAEDDYDLDLAELPDPVSRPSQRLKAILGELRSELLRILPLYMVPTYFIPMSLSVNASGKLDRQSIRTILEGLSLEQLRALAADRRSTIENRMLSETEEQLRLLWAQVLGIPEGEIGAVNDDFSQLGGDSVTAMRLVAAAQTAPIPMQLGVAQILRNPRLADMARVSKEHTATAACAAEADPEPFALWNGFTDVDAEKKKAWLATLAKQCKDLAGPDEIVDVYPATSLQEGLMATTSQQTSAYVAQQVFRMGADVDVSRLQRTWELLSNKLSILRTRIVYTAQGSVQVVVKKAPEWELVTDLPSYLAEDQSRPFAYGTSLHRLAIAQDETSRSFVWTVHHAAYDGWSLLLVMRMLVQIYQGGEGSFVVTPVSRFIRYIQQTDEDAIATYWRDQLEDAQLNRFPPLPYSTYQPHARGLLQTRLHSFSEKYRRDRSSSSITTVSLGVLLRAAWAVTVATYTGTDEAIVNIALSGRDAPVLGIANVVGPTLTTVPVRIVMDMEQSVDEFLAAVDQQAKEMVPFAHAGLHRIRNAVPELGSDFDAGHLFIIQAASTKGEIQSLEAIGLKLDTAITESAENPDFGGYALAVDCTVNADSVDIEIRHDNNALPQPRAEALLSQFEHTIRQLETHGRGGSMANLDLFSPADADTVRKWNQNTPLARQVCIHELVQKTAYENPGSQAVDAWDGKFSYATLHGTARRLAHHLVSYCGVGPEVTVGLCMNKSRWAIVSILSILMAGGVVVPLGVQQPLMRVATIAGDSNISIILVDTEQATRLARLEGISPRLVVVDAAFLGGLPPPATIRPVCDSVSPDNAAWIVYTSGSTGVPKGIVLEHRALCSSFYAHGPRVGFDADTRALQFSAYTFDNAIEDILSVLVFGGCVCVPSEDQRLNALTDTIRHMNVNLINTTPTVASLIRPTDVPMLKTLLLGGETVSPAVVEQWLGYTKIINTYGPAECCIDISCSAPMKQPRDSYTIGFSLGVCFWVTSPSDYNRLVPIGIPGELLVEGPHLGRGYLNDPDKTAKAFVWDPDFVAQLGISPGRRMYRTGDLVQQNTNGSLIHLGRIDTQIKIRGQRVETGEIESNIVRLQREVQIACVDLVRPSSASDDPMLVAAIDVHEFGRDENDKEDILPPQTVRRPTDALSAMIRNLRAELLLVLPRYMVPQFVPMTSLPLNASSKLDRKATRTILAGLSREKLGVFEKSTESPEDRILSPMEDKLRRIWVEVLGCSPDVGAHDHFVQLGGDSVTAMRLVAAAQGVDIRIGVADILQNPRLSDLARVAENYSVTGVTEQDPAPFELWDGFNDADAKMQKEWLSGIAERCDVAPQDIEDVYPVTPLQDGLMVVTAQQPGAYVAQNVFRIRDVDMARFKEAWSKLISSLPILRTRIVYHTARSGSVQVVVRRALDWNQANNLQTYLAQDKALPFAYGTPLHRLAIVEHVGVVEDEAKYFVWTQHHSGYDGYQNSLTLNMLAQIYQNKGGQYHPPPPVPRFIKYLQQRDKEQVATFWKQQLEDAHLARFPPLPHPLYRPHADSLSRRRVQRSRPHSGAPVVILLRAAWAITVATYTGSTEATSAIALSGRDIPVLDISNAVVPTLATVPVRTCLDRTQLVSDLLAAMGRQSEQMKPFLHTGMQHIRAAVPGLGVDFDPGHLFIIQPTMGDRDNDPLLAIGLEELATDMADFGGYALAVQCTINADRTVDVEMRYDDGVLPMPMVEALLSQFEHMMQQLETHGDTAIGDLDLFKPADVERIRRWNQPVLQAAPNRSCIQDLVQTMVNRQPHAQAVSSWDGELSYAALSKAACRLAHHLVSLGVGPEVTVGVCMDKSLWAMVAMLAILQSGGVVVALGTQHPLSRIETIVADAGIRVTLVDQVQAKRLQGMPHPIVVDQSIVEQLPEHTSLPWTSVTPDNAAWIVYTSGSTGTPKGVVLEHQALCTGILSHGTLFGNSAHTRALQFASHTFGVVIEDMFTTLIFGGCTCIPSEDQRLDMTELARTIRRMHVNFVNLTSTAASLIDPHDVPGIETLVLGGEAVRPAVVELWAKHAKILNAYGQSECSVESVISVVEQERDAANIGFPIAECAAWVVDPSNYNRLVPVGAPGELLIQGPLLARGYLNDADKTAASFVSDPEFLARLGLLSERGSRMYCTGDLVQQNEDGSLVYLGRCDSQIKVRGQRVEPGEVESRIVQLHPEISHAFVDLVRPRDTPASADPVLVAAIELQEGVEIGASDYDDKYGLPPAVQPPTQDLTAMIQKIRAALLQDLPPYMVPGYFVPMSSHLPVNASGKLDRFATRAILDSLSRDQLGAFSRVERDLDRALSATEEQLRAAYAEVLGCHADDIGPDDHFFQLGGDSVAAMHVVAACRQRGMTVSIRDLLQRQSIAALSSCLEATTEDETSYDLNGLPEESSAVTDIQEWMLNYHVARPDVGMTYFALDATKPLVGERMANACRKLFTTIEVLHTGFVVADGRWKRVVIPAFTPIVETYTTDATIDKWTEDFIQREGFKPLEPGRPLADIAICTTRKQGGEHRILFRLSHAVWDGMCITKLWSTLQDLYQNGQTKKVTSFSQYIAQVEKRRTPEASRYWTKLLKDATMTPIGHTTLQDKDYVWRAGVIGPKIMEIGQNLPKGSTCASVVKAAWALVLARHAKRNDVVFVDLVSGRAEVGPSVMDTVGCCSTPMPVRIRLDPSSTYADLVHAVQKQQLDSIPFETFGFSRIAQQCTDWPAGTAATSWINHVPTRIGGSKLDIGGTEYTICQPKQEEQNWTFSETRISWLHIGNNLEFTLAYAVEKVPEQIAQGLYDGLVSTIERVLTSPQALIGSQLPGGVSNTQ</sequence>
<keyword evidence="1" id="KW-0596">Phosphopantetheine</keyword>
<dbReference type="InterPro" id="IPR001242">
    <property type="entry name" value="Condensation_dom"/>
</dbReference>
<evidence type="ECO:0000313" key="6">
    <source>
        <dbReference type="EMBL" id="RDL36341.1"/>
    </source>
</evidence>